<dbReference type="Pfam" id="PF01029">
    <property type="entry name" value="NusB"/>
    <property type="match status" value="1"/>
</dbReference>
<comment type="similarity">
    <text evidence="13">Belongs to the class I-like SAM-binding methyltransferase superfamily. RsmB/NOP family.</text>
</comment>
<evidence type="ECO:0000259" key="14">
    <source>
        <dbReference type="PROSITE" id="PS51686"/>
    </source>
</evidence>
<evidence type="ECO:0000256" key="1">
    <source>
        <dbReference type="ARBA" id="ARBA00002724"/>
    </source>
</evidence>
<dbReference type="InterPro" id="IPR001678">
    <property type="entry name" value="MeTrfase_RsmB-F_NOP2_dom"/>
</dbReference>
<feature type="binding site" evidence="13">
    <location>
        <position position="273"/>
    </location>
    <ligand>
        <name>S-adenosyl-L-methionine</name>
        <dbReference type="ChEBI" id="CHEBI:59789"/>
    </ligand>
</feature>
<dbReference type="GO" id="GO:0003723">
    <property type="term" value="F:RNA binding"/>
    <property type="evidence" value="ECO:0007669"/>
    <property type="project" value="UniProtKB-UniRule"/>
</dbReference>
<dbReference type="Gene3D" id="1.10.287.730">
    <property type="entry name" value="Helix hairpin bin"/>
    <property type="match status" value="1"/>
</dbReference>
<accession>A0A1I4CLU7</accession>
<keyword evidence="16" id="KW-1185">Reference proteome</keyword>
<keyword evidence="6 13" id="KW-0489">Methyltransferase</keyword>
<feature type="active site" description="Nucleophile" evidence="13">
    <location>
        <position position="372"/>
    </location>
</feature>
<evidence type="ECO:0000256" key="8">
    <source>
        <dbReference type="ARBA" id="ARBA00022691"/>
    </source>
</evidence>
<dbReference type="EMBL" id="FOSP01000016">
    <property type="protein sequence ID" value="SFK81219.1"/>
    <property type="molecule type" value="Genomic_DNA"/>
</dbReference>
<dbReference type="PRINTS" id="PR02008">
    <property type="entry name" value="RCMTFAMILY"/>
</dbReference>
<evidence type="ECO:0000256" key="6">
    <source>
        <dbReference type="ARBA" id="ARBA00022603"/>
    </source>
</evidence>
<feature type="binding site" evidence="13">
    <location>
        <position position="319"/>
    </location>
    <ligand>
        <name>S-adenosyl-L-methionine</name>
        <dbReference type="ChEBI" id="CHEBI:59789"/>
    </ligand>
</feature>
<dbReference type="Gene3D" id="3.40.50.150">
    <property type="entry name" value="Vaccinia Virus protein VP39"/>
    <property type="match status" value="1"/>
</dbReference>
<comment type="catalytic activity">
    <reaction evidence="12">
        <text>cytidine(967) in 16S rRNA + S-adenosyl-L-methionine = 5-methylcytidine(967) in 16S rRNA + S-adenosyl-L-homocysteine + H(+)</text>
        <dbReference type="Rhea" id="RHEA:42748"/>
        <dbReference type="Rhea" id="RHEA-COMP:10219"/>
        <dbReference type="Rhea" id="RHEA-COMP:10220"/>
        <dbReference type="ChEBI" id="CHEBI:15378"/>
        <dbReference type="ChEBI" id="CHEBI:57856"/>
        <dbReference type="ChEBI" id="CHEBI:59789"/>
        <dbReference type="ChEBI" id="CHEBI:74483"/>
        <dbReference type="ChEBI" id="CHEBI:82748"/>
        <dbReference type="EC" id="2.1.1.176"/>
    </reaction>
</comment>
<evidence type="ECO:0000256" key="12">
    <source>
        <dbReference type="ARBA" id="ARBA00047283"/>
    </source>
</evidence>
<dbReference type="STRING" id="52441.SAMN05216302_101628"/>
<dbReference type="Pfam" id="PF22458">
    <property type="entry name" value="RsmF-B_ferredox"/>
    <property type="match status" value="1"/>
</dbReference>
<dbReference type="InterPro" id="IPR029063">
    <property type="entry name" value="SAM-dependent_MTases_sf"/>
</dbReference>
<dbReference type="FunFam" id="3.40.50.150:FF:000022">
    <property type="entry name" value="Ribosomal RNA small subunit methyltransferase B"/>
    <property type="match status" value="1"/>
</dbReference>
<dbReference type="InterPro" id="IPR054728">
    <property type="entry name" value="RsmB-like_ferredoxin"/>
</dbReference>
<gene>
    <name evidence="15" type="ORF">SAMN05216302_101628</name>
</gene>
<dbReference type="Gene3D" id="1.10.940.10">
    <property type="entry name" value="NusB-like"/>
    <property type="match status" value="1"/>
</dbReference>
<evidence type="ECO:0000256" key="5">
    <source>
        <dbReference type="ARBA" id="ARBA00022552"/>
    </source>
</evidence>
<reference evidence="16" key="1">
    <citation type="submission" date="2016-10" db="EMBL/GenBank/DDBJ databases">
        <authorList>
            <person name="Varghese N."/>
            <person name="Submissions S."/>
        </authorList>
    </citation>
    <scope>NUCLEOTIDE SEQUENCE [LARGE SCALE GENOMIC DNA]</scope>
    <source>
        <strain evidence="16">Nm69</strain>
    </source>
</reference>
<evidence type="ECO:0000256" key="4">
    <source>
        <dbReference type="ARBA" id="ARBA00022490"/>
    </source>
</evidence>
<dbReference type="InterPro" id="IPR004573">
    <property type="entry name" value="rRNA_ssu_MeTfrase_B"/>
</dbReference>
<evidence type="ECO:0000256" key="9">
    <source>
        <dbReference type="ARBA" id="ARBA00022884"/>
    </source>
</evidence>
<dbReference type="InterPro" id="IPR006027">
    <property type="entry name" value="NusB_RsmB_TIM44"/>
</dbReference>
<dbReference type="EC" id="2.1.1.176" evidence="3"/>
<dbReference type="PANTHER" id="PTHR22807:SF61">
    <property type="entry name" value="NOL1_NOP2_SUN FAMILY PROTEIN _ ANTITERMINATION NUSB DOMAIN-CONTAINING PROTEIN"/>
    <property type="match status" value="1"/>
</dbReference>
<protein>
    <recommendedName>
        <fullName evidence="3">16S rRNA (cytosine(967)-C(5))-methyltransferase</fullName>
        <ecNumber evidence="3">2.1.1.176</ecNumber>
    </recommendedName>
    <alternativeName>
        <fullName evidence="10">16S rRNA m5C967 methyltransferase</fullName>
    </alternativeName>
    <alternativeName>
        <fullName evidence="11">rRNA (cytosine-C(5)-)-methyltransferase RsmB</fullName>
    </alternativeName>
</protein>
<evidence type="ECO:0000313" key="16">
    <source>
        <dbReference type="Proteomes" id="UP000199533"/>
    </source>
</evidence>
<evidence type="ECO:0000313" key="15">
    <source>
        <dbReference type="EMBL" id="SFK81219.1"/>
    </source>
</evidence>
<dbReference type="NCBIfam" id="TIGR00563">
    <property type="entry name" value="rsmB"/>
    <property type="match status" value="1"/>
</dbReference>
<evidence type="ECO:0000256" key="7">
    <source>
        <dbReference type="ARBA" id="ARBA00022679"/>
    </source>
</evidence>
<dbReference type="InterPro" id="IPR035926">
    <property type="entry name" value="NusB-like_sf"/>
</dbReference>
<keyword evidence="8 13" id="KW-0949">S-adenosyl-L-methionine</keyword>
<keyword evidence="4" id="KW-0963">Cytoplasm</keyword>
<proteinExistence type="inferred from homology"/>
<dbReference type="GO" id="GO:0006355">
    <property type="term" value="P:regulation of DNA-templated transcription"/>
    <property type="evidence" value="ECO:0007669"/>
    <property type="project" value="InterPro"/>
</dbReference>
<dbReference type="Pfam" id="PF01189">
    <property type="entry name" value="Methyltr_RsmB-F"/>
    <property type="match status" value="1"/>
</dbReference>
<dbReference type="Proteomes" id="UP000199533">
    <property type="component" value="Unassembled WGS sequence"/>
</dbReference>
<dbReference type="InterPro" id="IPR023267">
    <property type="entry name" value="RCMT"/>
</dbReference>
<dbReference type="OrthoDB" id="9810297at2"/>
<dbReference type="NCBIfam" id="NF008149">
    <property type="entry name" value="PRK10901.1"/>
    <property type="match status" value="1"/>
</dbReference>
<comment type="function">
    <text evidence="1">Specifically methylates the cytosine at position 967 (m5C967) of 16S rRNA.</text>
</comment>
<dbReference type="Gene3D" id="3.30.70.1170">
    <property type="entry name" value="Sun protein, domain 3"/>
    <property type="match status" value="1"/>
</dbReference>
<dbReference type="PROSITE" id="PS51686">
    <property type="entry name" value="SAM_MT_RSMB_NOP"/>
    <property type="match status" value="1"/>
</dbReference>
<keyword evidence="7 13" id="KW-0808">Transferase</keyword>
<evidence type="ECO:0000256" key="11">
    <source>
        <dbReference type="ARBA" id="ARBA00031088"/>
    </source>
</evidence>
<dbReference type="InterPro" id="IPR049560">
    <property type="entry name" value="MeTrfase_RsmB-F_NOP2_cat"/>
</dbReference>
<comment type="subcellular location">
    <subcellularLocation>
        <location evidence="2">Cytoplasm</location>
    </subcellularLocation>
</comment>
<keyword evidence="9 13" id="KW-0694">RNA-binding</keyword>
<dbReference type="PANTHER" id="PTHR22807">
    <property type="entry name" value="NOP2 YEAST -RELATED NOL1/NOP2/FMU SUN DOMAIN-CONTAINING"/>
    <property type="match status" value="1"/>
</dbReference>
<evidence type="ECO:0000256" key="2">
    <source>
        <dbReference type="ARBA" id="ARBA00004496"/>
    </source>
</evidence>
<dbReference type="RefSeq" id="WP_090700057.1">
    <property type="nucleotide sequence ID" value="NZ_FOSP01000016.1"/>
</dbReference>
<keyword evidence="5" id="KW-0698">rRNA processing</keyword>
<feature type="binding site" evidence="13">
    <location>
        <begin position="251"/>
        <end position="257"/>
    </location>
    <ligand>
        <name>S-adenosyl-L-methionine</name>
        <dbReference type="ChEBI" id="CHEBI:59789"/>
    </ligand>
</feature>
<name>A0A1I4CLU7_9PROT</name>
<evidence type="ECO:0000256" key="3">
    <source>
        <dbReference type="ARBA" id="ARBA00012140"/>
    </source>
</evidence>
<evidence type="ECO:0000256" key="13">
    <source>
        <dbReference type="PROSITE-ProRule" id="PRU01023"/>
    </source>
</evidence>
<feature type="binding site" evidence="13">
    <location>
        <position position="300"/>
    </location>
    <ligand>
        <name>S-adenosyl-L-methionine</name>
        <dbReference type="ChEBI" id="CHEBI:59789"/>
    </ligand>
</feature>
<sequence>MIKTQLIAVSVVSKVLAGSSLTAVLLECWQQHATLSGQQKGAIQDFSYGVLRFYGQLSEILAILLSKPPQDKKIYYLLLISLYQLLYSKLPAYTIVNQAVAASRTLTRSIKIQGLVNAVLRNFIRQKEMLLAKAAEKEVGLYSHPQWWIDKLRAQYPHHFHAVLNADNKRPPMTLRVNQSKINIAAYKQLLANSGMESRLIWPEALMLNKPVGVEKLPGFNDGLVSIQDAGAQLAAPLLDVQQGMRVLDACAAPGGKSGHLLELADISLTVLDNNKSRLIQVKQNLERLQKRAACIVCADAAHPDVWWDGKLFDRILADVPCSSSGVVCRHPDIKWLRRESDLQKFSVQQQAILHALWQILARNGKLLYATCSIFPEENKLLIKQFLQQHSDARIEPLSEPKIQDGQLLPDIQHDGFFYTRLHKR</sequence>
<dbReference type="CDD" id="cd02440">
    <property type="entry name" value="AdoMet_MTases"/>
    <property type="match status" value="1"/>
</dbReference>
<dbReference type="SUPFAM" id="SSF48013">
    <property type="entry name" value="NusB-like"/>
    <property type="match status" value="1"/>
</dbReference>
<dbReference type="GO" id="GO:0005737">
    <property type="term" value="C:cytoplasm"/>
    <property type="evidence" value="ECO:0007669"/>
    <property type="project" value="UniProtKB-SubCell"/>
</dbReference>
<feature type="domain" description="SAM-dependent MTase RsmB/NOP-type" evidence="14">
    <location>
        <begin position="163"/>
        <end position="425"/>
    </location>
</feature>
<dbReference type="SUPFAM" id="SSF53335">
    <property type="entry name" value="S-adenosyl-L-methionine-dependent methyltransferases"/>
    <property type="match status" value="1"/>
</dbReference>
<dbReference type="GO" id="GO:0008649">
    <property type="term" value="F:rRNA methyltransferase activity"/>
    <property type="evidence" value="ECO:0007669"/>
    <property type="project" value="InterPro"/>
</dbReference>
<dbReference type="AlphaFoldDB" id="A0A1I4CLU7"/>
<evidence type="ECO:0000256" key="10">
    <source>
        <dbReference type="ARBA" id="ARBA00030399"/>
    </source>
</evidence>
<organism evidence="15 16">
    <name type="scientific">Nitrosomonas aestuarii</name>
    <dbReference type="NCBI Taxonomy" id="52441"/>
    <lineage>
        <taxon>Bacteria</taxon>
        <taxon>Pseudomonadati</taxon>
        <taxon>Pseudomonadota</taxon>
        <taxon>Betaproteobacteria</taxon>
        <taxon>Nitrosomonadales</taxon>
        <taxon>Nitrosomonadaceae</taxon>
        <taxon>Nitrosomonas</taxon>
    </lineage>
</organism>